<organism evidence="1 2">
    <name type="scientific">Lactobacillus kalixensis DSM 16043</name>
    <dbReference type="NCBI Taxonomy" id="1423763"/>
    <lineage>
        <taxon>Bacteria</taxon>
        <taxon>Bacillati</taxon>
        <taxon>Bacillota</taxon>
        <taxon>Bacilli</taxon>
        <taxon>Lactobacillales</taxon>
        <taxon>Lactobacillaceae</taxon>
        <taxon>Lactobacillus</taxon>
    </lineage>
</organism>
<evidence type="ECO:0000313" key="1">
    <source>
        <dbReference type="EMBL" id="KRL89801.1"/>
    </source>
</evidence>
<dbReference type="GO" id="GO:0005829">
    <property type="term" value="C:cytosol"/>
    <property type="evidence" value="ECO:0007669"/>
    <property type="project" value="TreeGrafter"/>
</dbReference>
<dbReference type="SUPFAM" id="SSF46785">
    <property type="entry name" value="Winged helix' DNA-binding domain"/>
    <property type="match status" value="1"/>
</dbReference>
<dbReference type="PANTHER" id="PTHR33221:SF15">
    <property type="entry name" value="HTH-TYPE TRANSCRIPTIONAL REGULATOR YWGB-RELATED"/>
    <property type="match status" value="1"/>
</dbReference>
<dbReference type="InterPro" id="IPR036390">
    <property type="entry name" value="WH_DNA-bd_sf"/>
</dbReference>
<protein>
    <submittedName>
        <fullName evidence="1">Transcriptional regulator</fullName>
    </submittedName>
</protein>
<dbReference type="Proteomes" id="UP000051036">
    <property type="component" value="Unassembled WGS sequence"/>
</dbReference>
<dbReference type="GO" id="GO:0003700">
    <property type="term" value="F:DNA-binding transcription factor activity"/>
    <property type="evidence" value="ECO:0007669"/>
    <property type="project" value="TreeGrafter"/>
</dbReference>
<reference evidence="1 2" key="1">
    <citation type="journal article" date="2015" name="Genome Announc.">
        <title>Expanding the biotechnology potential of lactobacilli through comparative genomics of 213 strains and associated genera.</title>
        <authorList>
            <person name="Sun Z."/>
            <person name="Harris H.M."/>
            <person name="McCann A."/>
            <person name="Guo C."/>
            <person name="Argimon S."/>
            <person name="Zhang W."/>
            <person name="Yang X."/>
            <person name="Jeffery I.B."/>
            <person name="Cooney J.C."/>
            <person name="Kagawa T.F."/>
            <person name="Liu W."/>
            <person name="Song Y."/>
            <person name="Salvetti E."/>
            <person name="Wrobel A."/>
            <person name="Rasinkangas P."/>
            <person name="Parkhill J."/>
            <person name="Rea M.C."/>
            <person name="O'Sullivan O."/>
            <person name="Ritari J."/>
            <person name="Douillard F.P."/>
            <person name="Paul Ross R."/>
            <person name="Yang R."/>
            <person name="Briner A.E."/>
            <person name="Felis G.E."/>
            <person name="de Vos W.M."/>
            <person name="Barrangou R."/>
            <person name="Klaenhammer T.R."/>
            <person name="Caufield P.W."/>
            <person name="Cui Y."/>
            <person name="Zhang H."/>
            <person name="O'Toole P.W."/>
        </authorList>
    </citation>
    <scope>NUCLEOTIDE SEQUENCE [LARGE SCALE GENOMIC DNA]</scope>
    <source>
        <strain evidence="1 2">DSM 16043</strain>
    </source>
</reference>
<dbReference type="AlphaFoldDB" id="A0A0R1U918"/>
<sequence length="157" mass="17610">MNRMKISTRFSDSIHILAFIDIYGKMKNLPLTSNLIASSIETSPVMVRQLMVTLRKAGLIETKHGTPDPKLAKKPEDITLLDVYLAVEKEKPLFEIDHKTNPECIVGGNIQSTLSTFYSQAEIAAKAKLNQTTLADVINTILVKQKEKEKLQEQNND</sequence>
<dbReference type="PROSITE" id="PS51197">
    <property type="entry name" value="HTH_RRF2_2"/>
    <property type="match status" value="1"/>
</dbReference>
<keyword evidence="2" id="KW-1185">Reference proteome</keyword>
<dbReference type="PATRIC" id="fig|1423763.3.peg.536"/>
<evidence type="ECO:0000313" key="2">
    <source>
        <dbReference type="Proteomes" id="UP000051036"/>
    </source>
</evidence>
<dbReference type="EMBL" id="AZFM01000018">
    <property type="protein sequence ID" value="KRL89801.1"/>
    <property type="molecule type" value="Genomic_DNA"/>
</dbReference>
<comment type="caution">
    <text evidence="1">The sequence shown here is derived from an EMBL/GenBank/DDBJ whole genome shotgun (WGS) entry which is preliminary data.</text>
</comment>
<dbReference type="InterPro" id="IPR036388">
    <property type="entry name" value="WH-like_DNA-bd_sf"/>
</dbReference>
<gene>
    <name evidence="1" type="ORF">FC46_GL000532</name>
</gene>
<dbReference type="PANTHER" id="PTHR33221">
    <property type="entry name" value="WINGED HELIX-TURN-HELIX TRANSCRIPTIONAL REGULATOR, RRF2 FAMILY"/>
    <property type="match status" value="1"/>
</dbReference>
<dbReference type="InterPro" id="IPR000944">
    <property type="entry name" value="Tscrpt_reg_Rrf2"/>
</dbReference>
<accession>A0A0R1U918</accession>
<name>A0A0R1U918_9LACO</name>
<dbReference type="Gene3D" id="1.10.10.10">
    <property type="entry name" value="Winged helix-like DNA-binding domain superfamily/Winged helix DNA-binding domain"/>
    <property type="match status" value="1"/>
</dbReference>
<dbReference type="STRING" id="1423763.FC46_GL000532"/>
<proteinExistence type="predicted"/>
<dbReference type="Pfam" id="PF02082">
    <property type="entry name" value="Rrf2"/>
    <property type="match status" value="1"/>
</dbReference>